<dbReference type="AlphaFoldDB" id="A0A168KUQ9"/>
<dbReference type="PANTHER" id="PTHR14303:SF0">
    <property type="entry name" value="DNA POLYMERASE DELTA SUBUNIT 4"/>
    <property type="match status" value="1"/>
</dbReference>
<sequence length="149" mass="17334">MPSYKKRRLDLRLNRRGRAPSAPHQQANSTLFISPPRNDKVPFDKEKKKSCTATRRMESKFDVYAKKSIIHIRFSSVHQDERSEVAKQLCGFDLDYAFGPCVGLTRLQRWDRAVRLGLDPPQHIRKLLLNTDGSLNERFQECLFTRSSD</sequence>
<feature type="region of interest" description="Disordered" evidence="1">
    <location>
        <begin position="1"/>
        <end position="49"/>
    </location>
</feature>
<reference evidence="2" key="1">
    <citation type="submission" date="2016-04" db="EMBL/GenBank/DDBJ databases">
        <authorList>
            <person name="Evans L.H."/>
            <person name="Alamgir A."/>
            <person name="Owens N."/>
            <person name="Weber N.D."/>
            <person name="Virtaneva K."/>
            <person name="Barbian K."/>
            <person name="Babar A."/>
            <person name="Rosenke K."/>
        </authorList>
    </citation>
    <scope>NUCLEOTIDE SEQUENCE [LARGE SCALE GENOMIC DNA]</scope>
    <source>
        <strain evidence="2">CBS 101.48</strain>
    </source>
</reference>
<evidence type="ECO:0000313" key="2">
    <source>
        <dbReference type="EMBL" id="SAL95506.1"/>
    </source>
</evidence>
<accession>A0A168KUQ9</accession>
<evidence type="ECO:0008006" key="4">
    <source>
        <dbReference type="Google" id="ProtNLM"/>
    </source>
</evidence>
<dbReference type="GO" id="GO:0006261">
    <property type="term" value="P:DNA-templated DNA replication"/>
    <property type="evidence" value="ECO:0007669"/>
    <property type="project" value="TreeGrafter"/>
</dbReference>
<evidence type="ECO:0000256" key="1">
    <source>
        <dbReference type="SAM" id="MobiDB-lite"/>
    </source>
</evidence>
<dbReference type="PANTHER" id="PTHR14303">
    <property type="entry name" value="DNA POLYMERASE DELTA SUBUNIT 4"/>
    <property type="match status" value="1"/>
</dbReference>
<feature type="compositionally biased region" description="Basic residues" evidence="1">
    <location>
        <begin position="1"/>
        <end position="18"/>
    </location>
</feature>
<feature type="compositionally biased region" description="Polar residues" evidence="1">
    <location>
        <begin position="23"/>
        <end position="32"/>
    </location>
</feature>
<proteinExistence type="predicted"/>
<dbReference type="Pfam" id="PF04081">
    <property type="entry name" value="DNA_pol_delta_4"/>
    <property type="match status" value="1"/>
</dbReference>
<evidence type="ECO:0000313" key="3">
    <source>
        <dbReference type="Proteomes" id="UP000078561"/>
    </source>
</evidence>
<dbReference type="Proteomes" id="UP000078561">
    <property type="component" value="Unassembled WGS sequence"/>
</dbReference>
<dbReference type="EMBL" id="LT550334">
    <property type="protein sequence ID" value="SAL95506.1"/>
    <property type="molecule type" value="Genomic_DNA"/>
</dbReference>
<feature type="compositionally biased region" description="Basic and acidic residues" evidence="1">
    <location>
        <begin position="37"/>
        <end position="49"/>
    </location>
</feature>
<dbReference type="InParanoid" id="A0A168KUQ9"/>
<dbReference type="OrthoDB" id="337486at2759"/>
<protein>
    <recommendedName>
        <fullName evidence="4">DNA polymerase delta subunit 4</fullName>
    </recommendedName>
</protein>
<dbReference type="STRING" id="4829.A0A168KUQ9"/>
<dbReference type="GO" id="GO:0000731">
    <property type="term" value="P:DNA synthesis involved in DNA repair"/>
    <property type="evidence" value="ECO:0007669"/>
    <property type="project" value="InterPro"/>
</dbReference>
<organism evidence="2">
    <name type="scientific">Absidia glauca</name>
    <name type="common">Pin mould</name>
    <dbReference type="NCBI Taxonomy" id="4829"/>
    <lineage>
        <taxon>Eukaryota</taxon>
        <taxon>Fungi</taxon>
        <taxon>Fungi incertae sedis</taxon>
        <taxon>Mucoromycota</taxon>
        <taxon>Mucoromycotina</taxon>
        <taxon>Mucoromycetes</taxon>
        <taxon>Mucorales</taxon>
        <taxon>Cunninghamellaceae</taxon>
        <taxon>Absidia</taxon>
    </lineage>
</organism>
<keyword evidence="3" id="KW-1185">Reference proteome</keyword>
<name>A0A168KUQ9_ABSGL</name>
<gene>
    <name evidence="2" type="primary">ABSGL_00835.1 scaffold 958</name>
</gene>
<dbReference type="GO" id="GO:0003887">
    <property type="term" value="F:DNA-directed DNA polymerase activity"/>
    <property type="evidence" value="ECO:0007669"/>
    <property type="project" value="TreeGrafter"/>
</dbReference>
<dbReference type="GO" id="GO:0043625">
    <property type="term" value="C:delta DNA polymerase complex"/>
    <property type="evidence" value="ECO:0007669"/>
    <property type="project" value="TreeGrafter"/>
</dbReference>
<dbReference type="InterPro" id="IPR007218">
    <property type="entry name" value="DNA_pol_delta_4"/>
</dbReference>